<dbReference type="Proteomes" id="UP000631114">
    <property type="component" value="Unassembled WGS sequence"/>
</dbReference>
<name>A0A835GWR0_9MAGN</name>
<evidence type="ECO:0000313" key="3">
    <source>
        <dbReference type="Proteomes" id="UP000631114"/>
    </source>
</evidence>
<dbReference type="PANTHER" id="PTHR31900">
    <property type="entry name" value="F-BOX/RNI SUPERFAMILY PROTEIN-RELATED"/>
    <property type="match status" value="1"/>
</dbReference>
<dbReference type="AlphaFoldDB" id="A0A835GWR0"/>
<comment type="caution">
    <text evidence="2">The sequence shown here is derived from an EMBL/GenBank/DDBJ whole genome shotgun (WGS) entry which is preliminary data.</text>
</comment>
<dbReference type="InterPro" id="IPR055411">
    <property type="entry name" value="LRR_FXL15/At3g58940/PEG3-like"/>
</dbReference>
<gene>
    <name evidence="2" type="ORF">IFM89_016184</name>
</gene>
<accession>A0A835GWR0</accession>
<proteinExistence type="predicted"/>
<reference evidence="2 3" key="1">
    <citation type="submission" date="2020-10" db="EMBL/GenBank/DDBJ databases">
        <title>The Coptis chinensis genome and diversification of protoberbering-type alkaloids.</title>
        <authorList>
            <person name="Wang B."/>
            <person name="Shu S."/>
            <person name="Song C."/>
            <person name="Liu Y."/>
        </authorList>
    </citation>
    <scope>NUCLEOTIDE SEQUENCE [LARGE SCALE GENOMIC DNA]</scope>
    <source>
        <strain evidence="2">HL-2020</strain>
        <tissue evidence="2">Leaf</tissue>
    </source>
</reference>
<evidence type="ECO:0000259" key="1">
    <source>
        <dbReference type="Pfam" id="PF24758"/>
    </source>
</evidence>
<dbReference type="SUPFAM" id="SSF52058">
    <property type="entry name" value="L domain-like"/>
    <property type="match status" value="1"/>
</dbReference>
<evidence type="ECO:0000313" key="2">
    <source>
        <dbReference type="EMBL" id="KAF9588824.1"/>
    </source>
</evidence>
<organism evidence="2 3">
    <name type="scientific">Coptis chinensis</name>
    <dbReference type="NCBI Taxonomy" id="261450"/>
    <lineage>
        <taxon>Eukaryota</taxon>
        <taxon>Viridiplantae</taxon>
        <taxon>Streptophyta</taxon>
        <taxon>Embryophyta</taxon>
        <taxon>Tracheophyta</taxon>
        <taxon>Spermatophyta</taxon>
        <taxon>Magnoliopsida</taxon>
        <taxon>Ranunculales</taxon>
        <taxon>Ranunculaceae</taxon>
        <taxon>Coptidoideae</taxon>
        <taxon>Coptis</taxon>
    </lineage>
</organism>
<dbReference type="OrthoDB" id="1848700at2759"/>
<dbReference type="InterPro" id="IPR050232">
    <property type="entry name" value="FBL13/AtMIF1-like"/>
</dbReference>
<protein>
    <recommendedName>
        <fullName evidence="1">F-box/LRR-repeat protein 15/At3g58940/PEG3-like LRR domain-containing protein</fullName>
    </recommendedName>
</protein>
<dbReference type="PANTHER" id="PTHR31900:SF30">
    <property type="entry name" value="SUPERFAMILY PROTEIN, PUTATIVE-RELATED"/>
    <property type="match status" value="1"/>
</dbReference>
<sequence>MDWKEGPFVEFVDQVFLLHCKSSIQRFRLCYDMGFVEAENHFYSWIRALIRRNVQELELDIKTPFYSTKSNHLPFCLFTSESLVVLKAKLGHLRYTLALPNKIYLPALKTLCLQEVCFKDDNLTSNFLSSCPVLESLIIVDSELAELNNLVISGSELKHLVIETYSYDGERREPVYCKIKIYAPKLLSFRCKDYMGKDYSFESLPGLVNVDIDMEVESLYRYHRVEFPAEEYVKRMIRYLRELCHVKSLTLAAWFLQIVSTPPAALESLSMQFLNLRYIKLDTWLSRDCIHAIICLLNMSPNVETLAVEVNKEMPMLNSDKIEEYQDTGLALQTMHHLKVIEIQGVLESINGLKLLEILLKNAVVLRKIRVLTPKENLPGRERRLMKHSDKILELPRASSSIAFLFF</sequence>
<keyword evidence="3" id="KW-1185">Reference proteome</keyword>
<dbReference type="EMBL" id="JADFTS010000009">
    <property type="protein sequence ID" value="KAF9588824.1"/>
    <property type="molecule type" value="Genomic_DNA"/>
</dbReference>
<dbReference type="Pfam" id="PF24758">
    <property type="entry name" value="LRR_At5g56370"/>
    <property type="match status" value="1"/>
</dbReference>
<feature type="domain" description="F-box/LRR-repeat protein 15/At3g58940/PEG3-like LRR" evidence="1">
    <location>
        <begin position="44"/>
        <end position="163"/>
    </location>
</feature>